<dbReference type="SUPFAM" id="SSF56091">
    <property type="entry name" value="DNA ligase/mRNA capping enzyme, catalytic domain"/>
    <property type="match status" value="1"/>
</dbReference>
<gene>
    <name evidence="2" type="ORF">Apa02nite_087680</name>
</gene>
<proteinExistence type="predicted"/>
<protein>
    <submittedName>
        <fullName evidence="2">Uncharacterized protein</fullName>
    </submittedName>
</protein>
<name>A0ABQ4BPQ4_9ACTN</name>
<dbReference type="Proteomes" id="UP000624709">
    <property type="component" value="Unassembled WGS sequence"/>
</dbReference>
<dbReference type="EMBL" id="BOMS01000152">
    <property type="protein sequence ID" value="GIE72660.1"/>
    <property type="molecule type" value="Genomic_DNA"/>
</dbReference>
<sequence>MRAAAGLPPVTDPMLATAGAVPVGAGWAAEIKHEGMRAGVTAAGGRWRVHSRTGRDVTAVFPNPRESRQKSDHYR</sequence>
<feature type="compositionally biased region" description="Basic and acidic residues" evidence="1">
    <location>
        <begin position="65"/>
        <end position="75"/>
    </location>
</feature>
<feature type="region of interest" description="Disordered" evidence="1">
    <location>
        <begin position="55"/>
        <end position="75"/>
    </location>
</feature>
<comment type="caution">
    <text evidence="2">The sequence shown here is derived from an EMBL/GenBank/DDBJ whole genome shotgun (WGS) entry which is preliminary data.</text>
</comment>
<evidence type="ECO:0000313" key="3">
    <source>
        <dbReference type="Proteomes" id="UP000624709"/>
    </source>
</evidence>
<reference evidence="2 3" key="1">
    <citation type="submission" date="2021-01" db="EMBL/GenBank/DDBJ databases">
        <title>Whole genome shotgun sequence of Actinoplanes palleronii NBRC 14916.</title>
        <authorList>
            <person name="Komaki H."/>
            <person name="Tamura T."/>
        </authorList>
    </citation>
    <scope>NUCLEOTIDE SEQUENCE [LARGE SCALE GENOMIC DNA]</scope>
    <source>
        <strain evidence="2 3">NBRC 14916</strain>
    </source>
</reference>
<accession>A0ABQ4BPQ4</accession>
<dbReference type="Gene3D" id="3.30.470.30">
    <property type="entry name" value="DNA ligase/mRNA capping enzyme"/>
    <property type="match status" value="1"/>
</dbReference>
<evidence type="ECO:0000313" key="2">
    <source>
        <dbReference type="EMBL" id="GIE72660.1"/>
    </source>
</evidence>
<evidence type="ECO:0000256" key="1">
    <source>
        <dbReference type="SAM" id="MobiDB-lite"/>
    </source>
</evidence>
<keyword evidence="3" id="KW-1185">Reference proteome</keyword>
<organism evidence="2 3">
    <name type="scientific">Actinoplanes palleronii</name>
    <dbReference type="NCBI Taxonomy" id="113570"/>
    <lineage>
        <taxon>Bacteria</taxon>
        <taxon>Bacillati</taxon>
        <taxon>Actinomycetota</taxon>
        <taxon>Actinomycetes</taxon>
        <taxon>Micromonosporales</taxon>
        <taxon>Micromonosporaceae</taxon>
        <taxon>Actinoplanes</taxon>
    </lineage>
</organism>